<feature type="region of interest" description="Disordered" evidence="1">
    <location>
        <begin position="15"/>
        <end position="90"/>
    </location>
</feature>
<dbReference type="EMBL" id="CP053923">
    <property type="protein sequence ID" value="QNT70416.1"/>
    <property type="molecule type" value="Genomic_DNA"/>
</dbReference>
<keyword evidence="3" id="KW-1185">Reference proteome</keyword>
<feature type="compositionally biased region" description="Basic and acidic residues" evidence="1">
    <location>
        <begin position="55"/>
        <end position="67"/>
    </location>
</feature>
<dbReference type="Proteomes" id="UP000516369">
    <property type="component" value="Chromosome"/>
</dbReference>
<dbReference type="AlphaFoldDB" id="A0A7H1N3Y0"/>
<protein>
    <submittedName>
        <fullName evidence="2">Uncharacterized protein</fullName>
    </submittedName>
</protein>
<reference evidence="2 3" key="1">
    <citation type="submission" date="2020-05" db="EMBL/GenBank/DDBJ databases">
        <title>Complete closed genome sequence of Defluviicoccus vanus.</title>
        <authorList>
            <person name="Bessarab I."/>
            <person name="Arumugam K."/>
            <person name="Maszenan A.M."/>
            <person name="Seviour R.J."/>
            <person name="Williams R.B."/>
        </authorList>
    </citation>
    <scope>NUCLEOTIDE SEQUENCE [LARGE SCALE GENOMIC DNA]</scope>
    <source>
        <strain evidence="2 3">Ben 114</strain>
    </source>
</reference>
<feature type="compositionally biased region" description="Basic and acidic residues" evidence="1">
    <location>
        <begin position="78"/>
        <end position="90"/>
    </location>
</feature>
<name>A0A7H1N3Y0_9PROT</name>
<dbReference type="RefSeq" id="WP_190260894.1">
    <property type="nucleotide sequence ID" value="NZ_CP053923.1"/>
</dbReference>
<organism evidence="2 3">
    <name type="scientific">Defluviicoccus vanus</name>
    <dbReference type="NCBI Taxonomy" id="111831"/>
    <lineage>
        <taxon>Bacteria</taxon>
        <taxon>Pseudomonadati</taxon>
        <taxon>Pseudomonadota</taxon>
        <taxon>Alphaproteobacteria</taxon>
        <taxon>Rhodospirillales</taxon>
        <taxon>Rhodospirillaceae</taxon>
        <taxon>Defluviicoccus</taxon>
    </lineage>
</organism>
<accession>A0A7H1N3Y0</accession>
<dbReference type="KEGG" id="dvn:HQ394_15135"/>
<evidence type="ECO:0000256" key="1">
    <source>
        <dbReference type="SAM" id="MobiDB-lite"/>
    </source>
</evidence>
<feature type="compositionally biased region" description="Basic and acidic residues" evidence="1">
    <location>
        <begin position="17"/>
        <end position="36"/>
    </location>
</feature>
<evidence type="ECO:0000313" key="3">
    <source>
        <dbReference type="Proteomes" id="UP000516369"/>
    </source>
</evidence>
<proteinExistence type="predicted"/>
<evidence type="ECO:0000313" key="2">
    <source>
        <dbReference type="EMBL" id="QNT70416.1"/>
    </source>
</evidence>
<sequence length="114" mass="13618">MSTFEPLIRHTGLAPTRRWEERRQGVDRRCGRDRRLSNSSQTVSLKPRPYGFRAFSERRNRQDRRIYGPDSYGADSESGDRRADTAPFDRDSLRSLLTEEEIRYLLRCGRRRRR</sequence>
<gene>
    <name evidence="2" type="ORF">HQ394_15135</name>
</gene>